<organism evidence="3 4">
    <name type="scientific">Thomasclavelia cocleata</name>
    <dbReference type="NCBI Taxonomy" id="69824"/>
    <lineage>
        <taxon>Bacteria</taxon>
        <taxon>Bacillati</taxon>
        <taxon>Bacillota</taxon>
        <taxon>Erysipelotrichia</taxon>
        <taxon>Erysipelotrichales</taxon>
        <taxon>Coprobacillaceae</taxon>
        <taxon>Thomasclavelia</taxon>
    </lineage>
</organism>
<dbReference type="PANTHER" id="PTHR35146">
    <property type="entry name" value="UPF0178 PROTEIN YAII"/>
    <property type="match status" value="1"/>
</dbReference>
<proteinExistence type="inferred from homology"/>
<evidence type="ECO:0000256" key="2">
    <source>
        <dbReference type="HAMAP-Rule" id="MF_00489"/>
    </source>
</evidence>
<dbReference type="Proteomes" id="UP000198558">
    <property type="component" value="Unassembled WGS sequence"/>
</dbReference>
<protein>
    <recommendedName>
        <fullName evidence="2">UPF0178 protein SAMN04489758_10235</fullName>
    </recommendedName>
</protein>
<dbReference type="OrthoDB" id="9798918at2"/>
<dbReference type="HAMAP" id="MF_00489">
    <property type="entry name" value="UPF0178"/>
    <property type="match status" value="1"/>
</dbReference>
<dbReference type="GeneID" id="78287342"/>
<dbReference type="AlphaFoldDB" id="A0A1I0C1U8"/>
<evidence type="ECO:0000313" key="4">
    <source>
        <dbReference type="Proteomes" id="UP000198558"/>
    </source>
</evidence>
<dbReference type="EMBL" id="FOIN01000002">
    <property type="protein sequence ID" value="SET13350.1"/>
    <property type="molecule type" value="Genomic_DNA"/>
</dbReference>
<comment type="similarity">
    <text evidence="1 2">Belongs to the UPF0178 family.</text>
</comment>
<evidence type="ECO:0000313" key="3">
    <source>
        <dbReference type="EMBL" id="SET13350.1"/>
    </source>
</evidence>
<reference evidence="4" key="1">
    <citation type="submission" date="2016-10" db="EMBL/GenBank/DDBJ databases">
        <authorList>
            <person name="Varghese N."/>
            <person name="Submissions S."/>
        </authorList>
    </citation>
    <scope>NUCLEOTIDE SEQUENCE [LARGE SCALE GENOMIC DNA]</scope>
    <source>
        <strain evidence="4">DSM 1551</strain>
    </source>
</reference>
<dbReference type="RefSeq" id="WP_092351789.1">
    <property type="nucleotide sequence ID" value="NZ_CAOVBR010000025.1"/>
</dbReference>
<dbReference type="Pfam" id="PF02639">
    <property type="entry name" value="DUF188"/>
    <property type="match status" value="1"/>
</dbReference>
<dbReference type="InterPro" id="IPR003791">
    <property type="entry name" value="UPF0178"/>
</dbReference>
<name>A0A1I0C1U8_9FIRM</name>
<gene>
    <name evidence="3" type="ORF">SAMN04489758_10235</name>
</gene>
<keyword evidence="4" id="KW-1185">Reference proteome</keyword>
<evidence type="ECO:0000256" key="1">
    <source>
        <dbReference type="ARBA" id="ARBA00008522"/>
    </source>
</evidence>
<dbReference type="PANTHER" id="PTHR35146:SF1">
    <property type="entry name" value="UPF0178 PROTEIN YAII"/>
    <property type="match status" value="1"/>
</dbReference>
<sequence length="145" mass="16378">MVILIDGDGCPGLMEIKEIAKYHSIEMIVFVDYAHLIQDDYFEVVFCEIGVDSVDQAIVDRCKKGDLVISQDYGLASLVLLRGAGVLHPSGKIITNDNINQLLMDRYLGAKQRRAGKRCKGPTKRTNEMQDYFLRQLKNLIINKC</sequence>
<accession>A0A1I0C1U8</accession>